<dbReference type="EMBL" id="UINC01191303">
    <property type="protein sequence ID" value="SVE05878.1"/>
    <property type="molecule type" value="Genomic_DNA"/>
</dbReference>
<feature type="non-terminal residue" evidence="1">
    <location>
        <position position="54"/>
    </location>
</feature>
<gene>
    <name evidence="1" type="ORF">METZ01_LOCUS458732</name>
</gene>
<evidence type="ECO:0000313" key="1">
    <source>
        <dbReference type="EMBL" id="SVE05878.1"/>
    </source>
</evidence>
<organism evidence="1">
    <name type="scientific">marine metagenome</name>
    <dbReference type="NCBI Taxonomy" id="408172"/>
    <lineage>
        <taxon>unclassified sequences</taxon>
        <taxon>metagenomes</taxon>
        <taxon>ecological metagenomes</taxon>
    </lineage>
</organism>
<protein>
    <submittedName>
        <fullName evidence="1">Uncharacterized protein</fullName>
    </submittedName>
</protein>
<sequence length="54" mass="6370">MRFFLSEIRLIRQLRVVFLLLSNQVALLETKKLLKLPMSMVCPWSLPPFVILNI</sequence>
<accession>A0A383AFL6</accession>
<name>A0A383AFL6_9ZZZZ</name>
<feature type="non-terminal residue" evidence="1">
    <location>
        <position position="1"/>
    </location>
</feature>
<dbReference type="AlphaFoldDB" id="A0A383AFL6"/>
<reference evidence="1" key="1">
    <citation type="submission" date="2018-05" db="EMBL/GenBank/DDBJ databases">
        <authorList>
            <person name="Lanie J.A."/>
            <person name="Ng W.-L."/>
            <person name="Kazmierczak K.M."/>
            <person name="Andrzejewski T.M."/>
            <person name="Davidsen T.M."/>
            <person name="Wayne K.J."/>
            <person name="Tettelin H."/>
            <person name="Glass J.I."/>
            <person name="Rusch D."/>
            <person name="Podicherti R."/>
            <person name="Tsui H.-C.T."/>
            <person name="Winkler M.E."/>
        </authorList>
    </citation>
    <scope>NUCLEOTIDE SEQUENCE</scope>
</reference>
<proteinExistence type="predicted"/>